<dbReference type="RefSeq" id="WP_209768101.1">
    <property type="nucleotide sequence ID" value="NZ_JAGINP010000014.1"/>
</dbReference>
<feature type="region of interest" description="Disordered" evidence="1">
    <location>
        <begin position="147"/>
        <end position="177"/>
    </location>
</feature>
<dbReference type="EMBL" id="JAGINP010000014">
    <property type="protein sequence ID" value="MBP2294111.1"/>
    <property type="molecule type" value="Genomic_DNA"/>
</dbReference>
<dbReference type="Proteomes" id="UP000781958">
    <property type="component" value="Unassembled WGS sequence"/>
</dbReference>
<gene>
    <name evidence="2" type="ORF">J2851_003897</name>
</gene>
<reference evidence="2 3" key="1">
    <citation type="submission" date="2021-03" db="EMBL/GenBank/DDBJ databases">
        <title>Genomic Encyclopedia of Type Strains, Phase III (KMG-III): the genomes of soil and plant-associated and newly described type strains.</title>
        <authorList>
            <person name="Whitman W."/>
        </authorList>
    </citation>
    <scope>NUCLEOTIDE SEQUENCE [LARGE SCALE GENOMIC DNA]</scope>
    <source>
        <strain evidence="2 3">IMMIB AFH-6</strain>
    </source>
</reference>
<evidence type="ECO:0000313" key="3">
    <source>
        <dbReference type="Proteomes" id="UP000781958"/>
    </source>
</evidence>
<organism evidence="2 3">
    <name type="scientific">Azospirillum rugosum</name>
    <dbReference type="NCBI Taxonomy" id="416170"/>
    <lineage>
        <taxon>Bacteria</taxon>
        <taxon>Pseudomonadati</taxon>
        <taxon>Pseudomonadota</taxon>
        <taxon>Alphaproteobacteria</taxon>
        <taxon>Rhodospirillales</taxon>
        <taxon>Azospirillaceae</taxon>
        <taxon>Azospirillum</taxon>
    </lineage>
</organism>
<keyword evidence="3" id="KW-1185">Reference proteome</keyword>
<proteinExistence type="predicted"/>
<accession>A0ABS4SNH2</accession>
<evidence type="ECO:0000256" key="1">
    <source>
        <dbReference type="SAM" id="MobiDB-lite"/>
    </source>
</evidence>
<comment type="caution">
    <text evidence="2">The sequence shown here is derived from an EMBL/GenBank/DDBJ whole genome shotgun (WGS) entry which is preliminary data.</text>
</comment>
<evidence type="ECO:0000313" key="2">
    <source>
        <dbReference type="EMBL" id="MBP2294111.1"/>
    </source>
</evidence>
<sequence length="177" mass="20045">MMTDDDAWVLQAVAAVQALDSDAALRAKAATETPPVVVWVKTQLKYFWRRTTWMTRIVNAEPLGGNLYKFLPKERNNPHETSEFPPGSIVLCEKTQSKDGVWELHPRPAGRVAGAGRGIQSALPRRPRPRRWAPTVWNSFRLQSKTRIDPTLRQNDASLEPPPDRLLEAIEQATPWD</sequence>
<name>A0ABS4SNH2_9PROT</name>
<protein>
    <submittedName>
        <fullName evidence="2">Uncharacterized protein</fullName>
    </submittedName>
</protein>